<keyword evidence="3" id="KW-1185">Reference proteome</keyword>
<feature type="region of interest" description="Disordered" evidence="1">
    <location>
        <begin position="111"/>
        <end position="226"/>
    </location>
</feature>
<name>A0A4U5M994_STECR</name>
<evidence type="ECO:0000256" key="1">
    <source>
        <dbReference type="SAM" id="MobiDB-lite"/>
    </source>
</evidence>
<evidence type="ECO:0000313" key="3">
    <source>
        <dbReference type="Proteomes" id="UP000298663"/>
    </source>
</evidence>
<feature type="compositionally biased region" description="Basic and acidic residues" evidence="1">
    <location>
        <begin position="7"/>
        <end position="24"/>
    </location>
</feature>
<dbReference type="AlphaFoldDB" id="A0A4U5M994"/>
<accession>A0A4U5M994</accession>
<proteinExistence type="predicted"/>
<protein>
    <submittedName>
        <fullName evidence="2">Uncharacterized protein</fullName>
    </submittedName>
</protein>
<gene>
    <name evidence="2" type="ORF">L596_025915</name>
</gene>
<feature type="region of interest" description="Disordered" evidence="1">
    <location>
        <begin position="282"/>
        <end position="315"/>
    </location>
</feature>
<evidence type="ECO:0000313" key="2">
    <source>
        <dbReference type="EMBL" id="TKR65524.1"/>
    </source>
</evidence>
<feature type="compositionally biased region" description="Polar residues" evidence="1">
    <location>
        <begin position="143"/>
        <end position="159"/>
    </location>
</feature>
<organism evidence="2 3">
    <name type="scientific">Steinernema carpocapsae</name>
    <name type="common">Entomopathogenic nematode</name>
    <dbReference type="NCBI Taxonomy" id="34508"/>
    <lineage>
        <taxon>Eukaryota</taxon>
        <taxon>Metazoa</taxon>
        <taxon>Ecdysozoa</taxon>
        <taxon>Nematoda</taxon>
        <taxon>Chromadorea</taxon>
        <taxon>Rhabditida</taxon>
        <taxon>Tylenchina</taxon>
        <taxon>Panagrolaimomorpha</taxon>
        <taxon>Strongyloidoidea</taxon>
        <taxon>Steinernematidae</taxon>
        <taxon>Steinernema</taxon>
    </lineage>
</organism>
<dbReference type="EMBL" id="AZBU02000009">
    <property type="protein sequence ID" value="TKR65524.1"/>
    <property type="molecule type" value="Genomic_DNA"/>
</dbReference>
<feature type="compositionally biased region" description="Low complexity" evidence="1">
    <location>
        <begin position="199"/>
        <end position="215"/>
    </location>
</feature>
<comment type="caution">
    <text evidence="2">The sequence shown here is derived from an EMBL/GenBank/DDBJ whole genome shotgun (WGS) entry which is preliminary data.</text>
</comment>
<sequence length="362" mass="38353">MHNTQRFTEELRRKEAERQSKSKEFGQITPTGNGLLGGGSSSYNIPAQVASDVSSVAPTPVSRKRRAGESSMDYHGTAMPPQMFAAAAAAAARGQMGGAAAPSCSGMFPPPQQPMRLPNGSVYPGYPHHQQQQPTVSGFAAPPTQQHHMMPQTSSSPNMMPNDRVPSEPCVPDPKSVATPPQFAHPSPSTSTPSKLGLDAANNSPPNDPAPNSVAGDGSQLKDCLNTPEDQEKTLDVLTQDLLKSNTENDFPDLGCQVQNEIDSLELTNLLDRFLDGFELPTITDPTSAPPSAPTVPTSSDNSPALPGPMSAPGAVGTPAAYNPIASPASVRSNPHLHQYRLSQWCLKPTILPMEPSFPRLL</sequence>
<reference evidence="2 3" key="2">
    <citation type="journal article" date="2019" name="G3 (Bethesda)">
        <title>Hybrid Assembly of the Genome of the Entomopathogenic Nematode Steinernema carpocapsae Identifies the X-Chromosome.</title>
        <authorList>
            <person name="Serra L."/>
            <person name="Macchietto M."/>
            <person name="Macias-Munoz A."/>
            <person name="McGill C.J."/>
            <person name="Rodriguez I.M."/>
            <person name="Rodriguez B."/>
            <person name="Murad R."/>
            <person name="Mortazavi A."/>
        </authorList>
    </citation>
    <scope>NUCLEOTIDE SEQUENCE [LARGE SCALE GENOMIC DNA]</scope>
    <source>
        <strain evidence="2 3">ALL</strain>
    </source>
</reference>
<reference evidence="2 3" key="1">
    <citation type="journal article" date="2015" name="Genome Biol.">
        <title>Comparative genomics of Steinernema reveals deeply conserved gene regulatory networks.</title>
        <authorList>
            <person name="Dillman A.R."/>
            <person name="Macchietto M."/>
            <person name="Porter C.F."/>
            <person name="Rogers A."/>
            <person name="Williams B."/>
            <person name="Antoshechkin I."/>
            <person name="Lee M.M."/>
            <person name="Goodwin Z."/>
            <person name="Lu X."/>
            <person name="Lewis E.E."/>
            <person name="Goodrich-Blair H."/>
            <person name="Stock S.P."/>
            <person name="Adams B.J."/>
            <person name="Sternberg P.W."/>
            <person name="Mortazavi A."/>
        </authorList>
    </citation>
    <scope>NUCLEOTIDE SEQUENCE [LARGE SCALE GENOMIC DNA]</scope>
    <source>
        <strain evidence="2 3">ALL</strain>
    </source>
</reference>
<feature type="region of interest" description="Disordered" evidence="1">
    <location>
        <begin position="1"/>
        <end position="72"/>
    </location>
</feature>
<dbReference type="Proteomes" id="UP000298663">
    <property type="component" value="Unassembled WGS sequence"/>
</dbReference>
<dbReference type="OrthoDB" id="10633409at2759"/>